<protein>
    <submittedName>
        <fullName evidence="1">Uncharacterized protein</fullName>
    </submittedName>
</protein>
<reference evidence="1 2" key="1">
    <citation type="submission" date="2018-08" db="EMBL/GenBank/DDBJ databases">
        <title>Genomic Encyclopedia of Archaeal and Bacterial Type Strains, Phase II (KMG-II): from individual species to whole genera.</title>
        <authorList>
            <person name="Goeker M."/>
        </authorList>
    </citation>
    <scope>NUCLEOTIDE SEQUENCE [LARGE SCALE GENOMIC DNA]</scope>
    <source>
        <strain evidence="1 2">DSM 45791</strain>
    </source>
</reference>
<keyword evidence="2" id="KW-1185">Reference proteome</keyword>
<dbReference type="EMBL" id="QUNO01000022">
    <property type="protein sequence ID" value="REH31184.1"/>
    <property type="molecule type" value="Genomic_DNA"/>
</dbReference>
<evidence type="ECO:0000313" key="1">
    <source>
        <dbReference type="EMBL" id="REH31184.1"/>
    </source>
</evidence>
<accession>A0A3E0GY34</accession>
<dbReference type="AlphaFoldDB" id="A0A3E0GY34"/>
<dbReference type="RefSeq" id="WP_147328927.1">
    <property type="nucleotide sequence ID" value="NZ_CP144376.1"/>
</dbReference>
<dbReference type="Proteomes" id="UP000256269">
    <property type="component" value="Unassembled WGS sequence"/>
</dbReference>
<proteinExistence type="predicted"/>
<organism evidence="1 2">
    <name type="scientific">Kutzneria buriramensis</name>
    <dbReference type="NCBI Taxonomy" id="1045776"/>
    <lineage>
        <taxon>Bacteria</taxon>
        <taxon>Bacillati</taxon>
        <taxon>Actinomycetota</taxon>
        <taxon>Actinomycetes</taxon>
        <taxon>Pseudonocardiales</taxon>
        <taxon>Pseudonocardiaceae</taxon>
        <taxon>Kutzneria</taxon>
    </lineage>
</organism>
<sequence length="421" mass="44328">MSEDHQTQPDHVLDRWLTTAMASLNAGLDGILDIDAGLSDAQLPGLGDKLVHALDGVVDLDAGLSHIIGGPVPATMHADRSETASGLSGFANAIAARPPHERLAARAWFPLRELRALRSSAHQATRALDLIGALADARTHAQEAGHTFDLAQAGEFDLALHLCRAAARALNRDLIRASDAAGDLGIDLNLDLARARVRNLDLELELGVGFSYDVVGNFAGDLNHCLASVAVGASDVASARDLTHHKARLIDHALARALDLASDFAGAREHVGLGIVSLSQLIPGVVPPDYEALARALELDGAIALDFVRALVIVLDLADARAGDLDRALSSISGLSLGQAVVNAVDRIDEALTSMAGADLTEADLHGIPLDGVRWSHATRWPPGWEDQIRRDSILIEPGLYEIRPGGHADAKADSPTNTPA</sequence>
<gene>
    <name evidence="1" type="ORF">BCF44_122207</name>
</gene>
<evidence type="ECO:0000313" key="2">
    <source>
        <dbReference type="Proteomes" id="UP000256269"/>
    </source>
</evidence>
<comment type="caution">
    <text evidence="1">The sequence shown here is derived from an EMBL/GenBank/DDBJ whole genome shotgun (WGS) entry which is preliminary data.</text>
</comment>
<dbReference type="OrthoDB" id="4564612at2"/>
<name>A0A3E0GY34_9PSEU</name>